<dbReference type="Proteomes" id="UP000002774">
    <property type="component" value="Chromosome"/>
</dbReference>
<dbReference type="AlphaFoldDB" id="H1Y8Q6"/>
<accession>H1Y8Q6</accession>
<dbReference type="HOGENOM" id="CLU_3292630_0_0_10"/>
<evidence type="ECO:0000313" key="1">
    <source>
        <dbReference type="EMBL" id="EHQ26928.1"/>
    </source>
</evidence>
<dbReference type="STRING" id="714943.Mucpa_2817"/>
<dbReference type="EMBL" id="CM001403">
    <property type="protein sequence ID" value="EHQ26928.1"/>
    <property type="molecule type" value="Genomic_DNA"/>
</dbReference>
<proteinExistence type="predicted"/>
<keyword evidence="2" id="KW-1185">Reference proteome</keyword>
<protein>
    <submittedName>
        <fullName evidence="1">Uncharacterized protein</fullName>
    </submittedName>
</protein>
<name>H1Y8Q6_9SPHI</name>
<sequence>MLDFFRFVYHASYPLISPLTSTLNIFGKLIAKHQLITIFA</sequence>
<evidence type="ECO:0000313" key="2">
    <source>
        <dbReference type="Proteomes" id="UP000002774"/>
    </source>
</evidence>
<organism evidence="1 2">
    <name type="scientific">Mucilaginibacter paludis DSM 18603</name>
    <dbReference type="NCBI Taxonomy" id="714943"/>
    <lineage>
        <taxon>Bacteria</taxon>
        <taxon>Pseudomonadati</taxon>
        <taxon>Bacteroidota</taxon>
        <taxon>Sphingobacteriia</taxon>
        <taxon>Sphingobacteriales</taxon>
        <taxon>Sphingobacteriaceae</taxon>
        <taxon>Mucilaginibacter</taxon>
    </lineage>
</organism>
<reference evidence="1" key="1">
    <citation type="submission" date="2011-09" db="EMBL/GenBank/DDBJ databases">
        <title>The permanent draft genome of Mucilaginibacter paludis DSM 18603.</title>
        <authorList>
            <consortium name="US DOE Joint Genome Institute (JGI-PGF)"/>
            <person name="Lucas S."/>
            <person name="Han J."/>
            <person name="Lapidus A."/>
            <person name="Bruce D."/>
            <person name="Goodwin L."/>
            <person name="Pitluck S."/>
            <person name="Peters L."/>
            <person name="Kyrpides N."/>
            <person name="Mavromatis K."/>
            <person name="Ivanova N."/>
            <person name="Mikhailova N."/>
            <person name="Held B."/>
            <person name="Detter J.C."/>
            <person name="Tapia R."/>
            <person name="Han C."/>
            <person name="Land M."/>
            <person name="Hauser L."/>
            <person name="Markowitz V."/>
            <person name="Cheng J.-F."/>
            <person name="Hugenholtz P."/>
            <person name="Woyke T."/>
            <person name="Wu D."/>
            <person name="Tindall B."/>
            <person name="Brambilla E."/>
            <person name="Klenk H.-P."/>
            <person name="Eisen J.A."/>
        </authorList>
    </citation>
    <scope>NUCLEOTIDE SEQUENCE [LARGE SCALE GENOMIC DNA]</scope>
    <source>
        <strain evidence="1">DSM 18603</strain>
    </source>
</reference>
<gene>
    <name evidence="1" type="ORF">Mucpa_2817</name>
</gene>